<name>A0A5B1CC72_9BACT</name>
<protein>
    <submittedName>
        <fullName evidence="1">Uncharacterized protein</fullName>
    </submittedName>
</protein>
<dbReference type="EMBL" id="VRLW01000001">
    <property type="protein sequence ID" value="KAA1258778.1"/>
    <property type="molecule type" value="Genomic_DNA"/>
</dbReference>
<reference evidence="1 2" key="1">
    <citation type="submission" date="2019-08" db="EMBL/GenBank/DDBJ databases">
        <title>Deep-cultivation of Planctomycetes and their phenomic and genomic characterization uncovers novel biology.</title>
        <authorList>
            <person name="Wiegand S."/>
            <person name="Jogler M."/>
            <person name="Boedeker C."/>
            <person name="Pinto D."/>
            <person name="Vollmers J."/>
            <person name="Rivas-Marin E."/>
            <person name="Kohn T."/>
            <person name="Peeters S.H."/>
            <person name="Heuer A."/>
            <person name="Rast P."/>
            <person name="Oberbeckmann S."/>
            <person name="Bunk B."/>
            <person name="Jeske O."/>
            <person name="Meyerdierks A."/>
            <person name="Storesund J.E."/>
            <person name="Kallscheuer N."/>
            <person name="Luecker S."/>
            <person name="Lage O.M."/>
            <person name="Pohl T."/>
            <person name="Merkel B.J."/>
            <person name="Hornburger P."/>
            <person name="Mueller R.-W."/>
            <person name="Bruemmer F."/>
            <person name="Labrenz M."/>
            <person name="Spormann A.M."/>
            <person name="Op Den Camp H."/>
            <person name="Overmann J."/>
            <person name="Amann R."/>
            <person name="Jetten M.S.M."/>
            <person name="Mascher T."/>
            <person name="Medema M.H."/>
            <person name="Devos D.P."/>
            <person name="Kaster A.-K."/>
            <person name="Ovreas L."/>
            <person name="Rohde M."/>
            <person name="Galperin M.Y."/>
            <person name="Jogler C."/>
        </authorList>
    </citation>
    <scope>NUCLEOTIDE SEQUENCE [LARGE SCALE GENOMIC DNA]</scope>
    <source>
        <strain evidence="1 2">LF1</strain>
    </source>
</reference>
<keyword evidence="2" id="KW-1185">Reference proteome</keyword>
<evidence type="ECO:0000313" key="1">
    <source>
        <dbReference type="EMBL" id="KAA1258778.1"/>
    </source>
</evidence>
<dbReference type="AlphaFoldDB" id="A0A5B1CC72"/>
<sequence length="143" mass="16062">MLLRQLSCVHVPLHVHPRMILFFLTLLMISFVIPGDASAQRVKSRTSSLSVKEMAAQKSRKMAAIGINRLRKPYKSRYSNARYGMRHVGSGALPVGARYEGVGYSSYSARQAIRNASFYGRRPMVGARVARGRDGYFAAVYYR</sequence>
<comment type="caution">
    <text evidence="1">The sequence shown here is derived from an EMBL/GenBank/DDBJ whole genome shotgun (WGS) entry which is preliminary data.</text>
</comment>
<proteinExistence type="predicted"/>
<accession>A0A5B1CC72</accession>
<gene>
    <name evidence="1" type="ORF">LF1_13010</name>
</gene>
<organism evidence="1 2">
    <name type="scientific">Rubripirellula obstinata</name>
    <dbReference type="NCBI Taxonomy" id="406547"/>
    <lineage>
        <taxon>Bacteria</taxon>
        <taxon>Pseudomonadati</taxon>
        <taxon>Planctomycetota</taxon>
        <taxon>Planctomycetia</taxon>
        <taxon>Pirellulales</taxon>
        <taxon>Pirellulaceae</taxon>
        <taxon>Rubripirellula</taxon>
    </lineage>
</organism>
<evidence type="ECO:0000313" key="2">
    <source>
        <dbReference type="Proteomes" id="UP000322699"/>
    </source>
</evidence>
<dbReference type="Proteomes" id="UP000322699">
    <property type="component" value="Unassembled WGS sequence"/>
</dbReference>